<keyword evidence="3" id="KW-1185">Reference proteome</keyword>
<organism evidence="2 3">
    <name type="scientific">Magnetospirillum gryphiswaldense (strain DSM 6361 / JCM 21280 / NBRC 15271 / MSR-1)</name>
    <dbReference type="NCBI Taxonomy" id="431944"/>
    <lineage>
        <taxon>Bacteria</taxon>
        <taxon>Pseudomonadati</taxon>
        <taxon>Pseudomonadota</taxon>
        <taxon>Alphaproteobacteria</taxon>
        <taxon>Rhodospirillales</taxon>
        <taxon>Rhodospirillaceae</taxon>
        <taxon>Magnetospirillum</taxon>
    </lineage>
</organism>
<protein>
    <recommendedName>
        <fullName evidence="1">Helix-turn-helix domain-containing protein</fullName>
    </recommendedName>
</protein>
<evidence type="ECO:0000313" key="3">
    <source>
        <dbReference type="Proteomes" id="UP000018922"/>
    </source>
</evidence>
<dbReference type="HOGENOM" id="CLU_2844666_0_0_5"/>
<dbReference type="EMBL" id="HG794546">
    <property type="protein sequence ID" value="CDK99964.1"/>
    <property type="molecule type" value="Genomic_DNA"/>
</dbReference>
<dbReference type="AlphaFoldDB" id="V6F3D3"/>
<dbReference type="Proteomes" id="UP000018922">
    <property type="component" value="Chromosome I"/>
</dbReference>
<accession>V6F3D3</accession>
<evidence type="ECO:0000259" key="1">
    <source>
        <dbReference type="Pfam" id="PF12728"/>
    </source>
</evidence>
<name>V6F3D3_MAGGM</name>
<dbReference type="InterPro" id="IPR009061">
    <property type="entry name" value="DNA-bd_dom_put_sf"/>
</dbReference>
<proteinExistence type="predicted"/>
<dbReference type="STRING" id="1430440.MGMSRv2__2749"/>
<reference evidence="2 3" key="1">
    <citation type="journal article" date="2014" name="Genome Announc.">
        <title>Complete genome sequence of Magnetospirillum gryphiswaldense MSR-1.</title>
        <authorList>
            <person name="Wang X."/>
            <person name="Wang Q."/>
            <person name="Zhang W."/>
            <person name="Wang Y."/>
            <person name="Li L."/>
            <person name="Wen T."/>
            <person name="Zhang T."/>
            <person name="Zhang Y."/>
            <person name="Xu J."/>
            <person name="Hu J."/>
            <person name="Li S."/>
            <person name="Liu L."/>
            <person name="Liu J."/>
            <person name="Jiang W."/>
            <person name="Tian J."/>
            <person name="Li Y."/>
            <person name="Schuler D."/>
            <person name="Wang L."/>
            <person name="Li J."/>
        </authorList>
    </citation>
    <scope>NUCLEOTIDE SEQUENCE [LARGE SCALE GENOMIC DNA]</scope>
    <source>
        <strain evidence="3">DSM 6361 / JCM 21280 / NBRC 15271 / MSR-1</strain>
    </source>
</reference>
<gene>
    <name evidence="2" type="ordered locus">MGMSRv2__2749</name>
</gene>
<dbReference type="Pfam" id="PF12728">
    <property type="entry name" value="HTH_17"/>
    <property type="match status" value="1"/>
</dbReference>
<dbReference type="InterPro" id="IPR041657">
    <property type="entry name" value="HTH_17"/>
</dbReference>
<dbReference type="GO" id="GO:0003677">
    <property type="term" value="F:DNA binding"/>
    <property type="evidence" value="ECO:0007669"/>
    <property type="project" value="InterPro"/>
</dbReference>
<dbReference type="NCBIfam" id="TIGR01764">
    <property type="entry name" value="excise"/>
    <property type="match status" value="1"/>
</dbReference>
<dbReference type="InterPro" id="IPR010093">
    <property type="entry name" value="SinI_DNA-bd"/>
</dbReference>
<feature type="domain" description="Helix-turn-helix" evidence="1">
    <location>
        <begin position="6"/>
        <end position="53"/>
    </location>
</feature>
<dbReference type="SUPFAM" id="SSF46955">
    <property type="entry name" value="Putative DNA-binding domain"/>
    <property type="match status" value="1"/>
</dbReference>
<dbReference type="KEGG" id="mgy:MGMSRv2__2749"/>
<evidence type="ECO:0000313" key="2">
    <source>
        <dbReference type="EMBL" id="CDK99964.1"/>
    </source>
</evidence>
<sequence length="65" mass="6918">MSAVTLLSLKGACVCLGVSLSTVKRMINRGDLRPVKVGRGVRVRSDDIRTLIDSLTIKGGARHVA</sequence>